<comment type="caution">
    <text evidence="2">The sequence shown here is derived from an EMBL/GenBank/DDBJ whole genome shotgun (WGS) entry which is preliminary data.</text>
</comment>
<sequence>MHFTTATISLLALAGASIATPLAKVEKRFNGGWCGLHLHVSSGDNDMEDVTAKVFDGNGILIAAPAKVHSDEGTVTVDIQEGGMPANLHIIVTQDKQDDNVASFTYGDQGWTSGNAKNPNSRCKVGDWDLASTFDEHETVDLDCGFSC</sequence>
<evidence type="ECO:0000313" key="2">
    <source>
        <dbReference type="EMBL" id="CAJ2499996.1"/>
    </source>
</evidence>
<dbReference type="EMBL" id="CAUWAG010000003">
    <property type="protein sequence ID" value="CAJ2499996.1"/>
    <property type="molecule type" value="Genomic_DNA"/>
</dbReference>
<keyword evidence="1" id="KW-0732">Signal</keyword>
<accession>A0AAI8YCQ1</accession>
<reference evidence="2" key="1">
    <citation type="submission" date="2023-10" db="EMBL/GenBank/DDBJ databases">
        <authorList>
            <person name="Hackl T."/>
        </authorList>
    </citation>
    <scope>NUCLEOTIDE SEQUENCE</scope>
</reference>
<organism evidence="2 3">
    <name type="scientific">Anthostomella pinea</name>
    <dbReference type="NCBI Taxonomy" id="933095"/>
    <lineage>
        <taxon>Eukaryota</taxon>
        <taxon>Fungi</taxon>
        <taxon>Dikarya</taxon>
        <taxon>Ascomycota</taxon>
        <taxon>Pezizomycotina</taxon>
        <taxon>Sordariomycetes</taxon>
        <taxon>Xylariomycetidae</taxon>
        <taxon>Xylariales</taxon>
        <taxon>Xylariaceae</taxon>
        <taxon>Anthostomella</taxon>
    </lineage>
</organism>
<evidence type="ECO:0000256" key="1">
    <source>
        <dbReference type="SAM" id="SignalP"/>
    </source>
</evidence>
<protein>
    <submittedName>
        <fullName evidence="2">Uu.00g028490.m01.CDS01</fullName>
    </submittedName>
</protein>
<gene>
    <name evidence="2" type="ORF">KHLLAP_LOCUS464</name>
</gene>
<keyword evidence="3" id="KW-1185">Reference proteome</keyword>
<proteinExistence type="predicted"/>
<dbReference type="Proteomes" id="UP001295740">
    <property type="component" value="Unassembled WGS sequence"/>
</dbReference>
<evidence type="ECO:0000313" key="3">
    <source>
        <dbReference type="Proteomes" id="UP001295740"/>
    </source>
</evidence>
<name>A0AAI8YCQ1_9PEZI</name>
<dbReference type="AlphaFoldDB" id="A0AAI8YCQ1"/>
<feature type="chain" id="PRO_5042608411" evidence="1">
    <location>
        <begin position="20"/>
        <end position="148"/>
    </location>
</feature>
<feature type="signal peptide" evidence="1">
    <location>
        <begin position="1"/>
        <end position="19"/>
    </location>
</feature>